<sequence length="121" mass="14056">MDWYFKVLGNYATFHGRAHRREFWMFVLVNIILSGVLMVVDHILGWQFGGGFGPLSLIYTLLVLVPSLAVQVRRLHDTDRRGRWLLLLLLPVLGWLMLLAFYSQRSTPEENRFGPQPKAFP</sequence>
<reference evidence="2 4" key="2">
    <citation type="submission" date="2021-03" db="EMBL/GenBank/DDBJ databases">
        <authorList>
            <person name="Li Y."/>
            <person name="Li S."/>
            <person name="Chen M."/>
            <person name="Peng G."/>
            <person name="Tan Z."/>
            <person name="An Q."/>
        </authorList>
    </citation>
    <scope>NUCLEOTIDE SEQUENCE [LARGE SCALE GENOMIC DNA]</scope>
    <source>
        <strain evidence="2 4">Ola 51</strain>
    </source>
</reference>
<keyword evidence="1" id="KW-0812">Transmembrane</keyword>
<keyword evidence="4" id="KW-1185">Reference proteome</keyword>
<protein>
    <submittedName>
        <fullName evidence="2">DUF805 domain-containing protein</fullName>
    </submittedName>
    <submittedName>
        <fullName evidence="3">Uncharacterized membrane protein YhaH, DUF805 family</fullName>
    </submittedName>
</protein>
<gene>
    <name evidence="2" type="ORF">AWR26_02935</name>
    <name evidence="3" type="ORF">SAMN05216286_3729</name>
</gene>
<evidence type="ECO:0000313" key="2">
    <source>
        <dbReference type="EMBL" id="ANI81150.1"/>
    </source>
</evidence>
<dbReference type="AlphaFoldDB" id="A0AA94KRQ0"/>
<dbReference type="GO" id="GO:0005886">
    <property type="term" value="C:plasma membrane"/>
    <property type="evidence" value="ECO:0007669"/>
    <property type="project" value="TreeGrafter"/>
</dbReference>
<feature type="transmembrane region" description="Helical" evidence="1">
    <location>
        <begin position="23"/>
        <end position="46"/>
    </location>
</feature>
<proteinExistence type="predicted"/>
<evidence type="ECO:0000256" key="1">
    <source>
        <dbReference type="SAM" id="Phobius"/>
    </source>
</evidence>
<dbReference type="Proteomes" id="UP000182314">
    <property type="component" value="Unassembled WGS sequence"/>
</dbReference>
<dbReference type="Proteomes" id="UP000078227">
    <property type="component" value="Chromosome"/>
</dbReference>
<accession>A0AA94KRQ0</accession>
<evidence type="ECO:0000313" key="5">
    <source>
        <dbReference type="Proteomes" id="UP000182314"/>
    </source>
</evidence>
<dbReference type="EMBL" id="CP014007">
    <property type="protein sequence ID" value="ANI81150.1"/>
    <property type="molecule type" value="Genomic_DNA"/>
</dbReference>
<evidence type="ECO:0000313" key="4">
    <source>
        <dbReference type="Proteomes" id="UP000078227"/>
    </source>
</evidence>
<dbReference type="PANTHER" id="PTHR34980">
    <property type="entry name" value="INNER MEMBRANE PROTEIN-RELATED-RELATED"/>
    <property type="match status" value="1"/>
</dbReference>
<dbReference type="PANTHER" id="PTHR34980:SF2">
    <property type="entry name" value="INNER MEMBRANE PROTEIN YHAH-RELATED"/>
    <property type="match status" value="1"/>
</dbReference>
<reference evidence="3 5" key="1">
    <citation type="submission" date="2016-10" db="EMBL/GenBank/DDBJ databases">
        <authorList>
            <person name="Varghese N."/>
            <person name="Submissions S."/>
        </authorList>
    </citation>
    <scope>NUCLEOTIDE SEQUENCE [LARGE SCALE GENOMIC DNA]</scope>
    <source>
        <strain evidence="3 5">CGMCC 1.7012</strain>
    </source>
</reference>
<dbReference type="InterPro" id="IPR008523">
    <property type="entry name" value="DUF805"/>
</dbReference>
<dbReference type="KEGG" id="kor:AWR26_02935"/>
<dbReference type="EMBL" id="FOKO01000004">
    <property type="protein sequence ID" value="SFC91131.1"/>
    <property type="molecule type" value="Genomic_DNA"/>
</dbReference>
<name>A0AA94KRQ0_9ENTR</name>
<evidence type="ECO:0000313" key="3">
    <source>
        <dbReference type="EMBL" id="SFC91131.1"/>
    </source>
</evidence>
<keyword evidence="1" id="KW-1133">Transmembrane helix</keyword>
<feature type="transmembrane region" description="Helical" evidence="1">
    <location>
        <begin position="84"/>
        <end position="102"/>
    </location>
</feature>
<feature type="transmembrane region" description="Helical" evidence="1">
    <location>
        <begin position="52"/>
        <end position="72"/>
    </location>
</feature>
<organism evidence="3 5">
    <name type="scientific">Kosakonia oryzae</name>
    <dbReference type="NCBI Taxonomy" id="497725"/>
    <lineage>
        <taxon>Bacteria</taxon>
        <taxon>Pseudomonadati</taxon>
        <taxon>Pseudomonadota</taxon>
        <taxon>Gammaproteobacteria</taxon>
        <taxon>Enterobacterales</taxon>
        <taxon>Enterobacteriaceae</taxon>
        <taxon>Kosakonia</taxon>
    </lineage>
</organism>
<dbReference type="Pfam" id="PF05656">
    <property type="entry name" value="DUF805"/>
    <property type="match status" value="1"/>
</dbReference>
<keyword evidence="1" id="KW-0472">Membrane</keyword>
<dbReference type="RefSeq" id="WP_064563461.1">
    <property type="nucleotide sequence ID" value="NZ_CP014007.2"/>
</dbReference>